<dbReference type="AlphaFoldDB" id="A0A7J4IXZ1"/>
<keyword evidence="3" id="KW-0808">Transferase</keyword>
<dbReference type="Pfam" id="PF00534">
    <property type="entry name" value="Glycos_transf_1"/>
    <property type="match status" value="1"/>
</dbReference>
<organism evidence="3 4">
    <name type="scientific">Candidatus Iainarchaeum sp</name>
    <dbReference type="NCBI Taxonomy" id="3101447"/>
    <lineage>
        <taxon>Archaea</taxon>
        <taxon>Candidatus Iainarchaeota</taxon>
        <taxon>Candidatus Iainarchaeia</taxon>
        <taxon>Candidatus Iainarchaeales</taxon>
        <taxon>Candidatus Iainarchaeaceae</taxon>
        <taxon>Candidatus Iainarchaeum</taxon>
    </lineage>
</organism>
<accession>A0A7J4IXZ1</accession>
<feature type="domain" description="Glycosyltransferase subfamily 4-like N-terminal" evidence="2">
    <location>
        <begin position="96"/>
        <end position="174"/>
    </location>
</feature>
<dbReference type="SUPFAM" id="SSF53756">
    <property type="entry name" value="UDP-Glycosyltransferase/glycogen phosphorylase"/>
    <property type="match status" value="1"/>
</dbReference>
<dbReference type="GO" id="GO:0016757">
    <property type="term" value="F:glycosyltransferase activity"/>
    <property type="evidence" value="ECO:0007669"/>
    <property type="project" value="InterPro"/>
</dbReference>
<evidence type="ECO:0000313" key="4">
    <source>
        <dbReference type="Proteomes" id="UP000565078"/>
    </source>
</evidence>
<dbReference type="Gene3D" id="3.40.50.2000">
    <property type="entry name" value="Glycogen Phosphorylase B"/>
    <property type="match status" value="2"/>
</dbReference>
<feature type="domain" description="Glycosyl transferase family 1" evidence="1">
    <location>
        <begin position="183"/>
        <end position="359"/>
    </location>
</feature>
<reference evidence="4" key="1">
    <citation type="journal article" date="2020" name="bioRxiv">
        <title>A rank-normalized archaeal taxonomy based on genome phylogeny resolves widespread incomplete and uneven classifications.</title>
        <authorList>
            <person name="Rinke C."/>
            <person name="Chuvochina M."/>
            <person name="Mussig A.J."/>
            <person name="Chaumeil P.-A."/>
            <person name="Waite D.W."/>
            <person name="Whitman W.B."/>
            <person name="Parks D.H."/>
            <person name="Hugenholtz P."/>
        </authorList>
    </citation>
    <scope>NUCLEOTIDE SEQUENCE [LARGE SCALE GENOMIC DNA]</scope>
</reference>
<name>A0A7J4IXZ1_9ARCH</name>
<dbReference type="Pfam" id="PF13439">
    <property type="entry name" value="Glyco_transf_4"/>
    <property type="match status" value="1"/>
</dbReference>
<dbReference type="InterPro" id="IPR028098">
    <property type="entry name" value="Glyco_trans_4-like_N"/>
</dbReference>
<dbReference type="Proteomes" id="UP000565078">
    <property type="component" value="Unassembled WGS sequence"/>
</dbReference>
<protein>
    <submittedName>
        <fullName evidence="3">Glycosyltransferase</fullName>
    </submittedName>
</protein>
<dbReference type="PANTHER" id="PTHR12526">
    <property type="entry name" value="GLYCOSYLTRANSFERASE"/>
    <property type="match status" value="1"/>
</dbReference>
<evidence type="ECO:0000313" key="3">
    <source>
        <dbReference type="EMBL" id="HIH10382.1"/>
    </source>
</evidence>
<dbReference type="EMBL" id="DUGC01000112">
    <property type="protein sequence ID" value="HIH10382.1"/>
    <property type="molecule type" value="Genomic_DNA"/>
</dbReference>
<comment type="caution">
    <text evidence="3">The sequence shown here is derived from an EMBL/GenBank/DDBJ whole genome shotgun (WGS) entry which is preliminary data.</text>
</comment>
<dbReference type="PANTHER" id="PTHR12526:SF572">
    <property type="entry name" value="BLL5144 PROTEIN"/>
    <property type="match status" value="1"/>
</dbReference>
<dbReference type="InterPro" id="IPR001296">
    <property type="entry name" value="Glyco_trans_1"/>
</dbReference>
<evidence type="ECO:0000259" key="1">
    <source>
        <dbReference type="Pfam" id="PF00534"/>
    </source>
</evidence>
<gene>
    <name evidence="3" type="ORF">HA254_07000</name>
</gene>
<evidence type="ECO:0000259" key="2">
    <source>
        <dbReference type="Pfam" id="PF13439"/>
    </source>
</evidence>
<feature type="non-terminal residue" evidence="3">
    <location>
        <position position="394"/>
    </location>
</feature>
<proteinExistence type="predicted"/>
<sequence>MCVNKIIFVSSYPPRECGIATFTKDLSDSIQKKFGNCIIPAIAAINESESTLYKYPHKVSLRITEQDIASYEKAAAKINSIRSAGIVNIQHEFGLFGGLYGKHILRFMELLNKKAITTFHTVLEKPDQERKEIVKQIIERSGKIVVMTQTARSILIDDYDADEEKIAVIPHGVPSIRFCRMDRLRKKYGVAQKNIILTFGLLSRGKGIENIIAAMPLILKNNPDTAYIVVGETHPKVRLNEGESYRHELQGLARSLGVEKKVRFLDKFLSLKEIVECLQMATVYVSPSLDQKQICSGTISYALGAGKAIVASQSKYNSEVLADGRGIIAGQNDPESFAREINMVLGDDALRYNLEKNAFEYSRKMTWQNVSTQYISEFDNVSPIGREGFSKLPR</sequence>